<gene>
    <name evidence="11" type="ORF">H9729_02365</name>
</gene>
<sequence length="414" mass="44116">MDKKKGILLVALAAAFLAALICVAVAFFPRESFGQSDGYFVGFSLSDEFYVDGEPLSSRERSQLCEEIAALLREIEDEVSVEKSGSDISRINAAAAGEQVDVGEHTWALLRLCKQIYSQTAGAFSPALYNLTELWGFSPAYEGHYTDPRPEPSAQTVSDALAASDFSDIELRDNNIVVKTNGDTKLDFGGVAKGYMSDAAAALIRETYAGKSLDGILTVMSNSVLFGQKHDASVEGGVRGYTMEVENPRSLIKGTSCAAVAVGLSDVAVSTSADNYRFYVNDGKIYSHILDPNTGRPSENGVISVTVLVPLNGESGAARAYAGAVADALSTTGFCMPLKAALEFYESIGVGAVVITSEFEYYVVGDYEVLDPGDFSEGAENVFARCIGLPENSEVGRCKQELAYIEKVAELTGA</sequence>
<dbReference type="InterPro" id="IPR003374">
    <property type="entry name" value="ApbE-like_sf"/>
</dbReference>
<comment type="cofactor">
    <cofactor evidence="1">
        <name>Mg(2+)</name>
        <dbReference type="ChEBI" id="CHEBI:18420"/>
    </cofactor>
</comment>
<dbReference type="InterPro" id="IPR024932">
    <property type="entry name" value="ApbE"/>
</dbReference>
<comment type="catalytic activity">
    <reaction evidence="10">
        <text>L-threonyl-[protein] + FAD = FMN-L-threonyl-[protein] + AMP + H(+)</text>
        <dbReference type="Rhea" id="RHEA:36847"/>
        <dbReference type="Rhea" id="RHEA-COMP:11060"/>
        <dbReference type="Rhea" id="RHEA-COMP:11061"/>
        <dbReference type="ChEBI" id="CHEBI:15378"/>
        <dbReference type="ChEBI" id="CHEBI:30013"/>
        <dbReference type="ChEBI" id="CHEBI:57692"/>
        <dbReference type="ChEBI" id="CHEBI:74257"/>
        <dbReference type="ChEBI" id="CHEBI:456215"/>
        <dbReference type="EC" id="2.7.1.180"/>
    </reaction>
</comment>
<evidence type="ECO:0000256" key="2">
    <source>
        <dbReference type="ARBA" id="ARBA00011955"/>
    </source>
</evidence>
<dbReference type="Pfam" id="PF02424">
    <property type="entry name" value="ApbE"/>
    <property type="match status" value="1"/>
</dbReference>
<evidence type="ECO:0000313" key="11">
    <source>
        <dbReference type="EMBL" id="HIY96510.1"/>
    </source>
</evidence>
<proteinExistence type="predicted"/>
<evidence type="ECO:0000256" key="5">
    <source>
        <dbReference type="ARBA" id="ARBA00022679"/>
    </source>
</evidence>
<dbReference type="PANTHER" id="PTHR30040:SF2">
    <property type="entry name" value="FAD:PROTEIN FMN TRANSFERASE"/>
    <property type="match status" value="1"/>
</dbReference>
<keyword evidence="4" id="KW-0285">Flavoprotein</keyword>
<evidence type="ECO:0000256" key="3">
    <source>
        <dbReference type="ARBA" id="ARBA00016337"/>
    </source>
</evidence>
<dbReference type="EC" id="2.7.1.180" evidence="2"/>
<accession>A0A9D2CRV2</accession>
<organism evidence="11 12">
    <name type="scientific">Candidatus Borkfalkia excrementigallinarum</name>
    <dbReference type="NCBI Taxonomy" id="2838506"/>
    <lineage>
        <taxon>Bacteria</taxon>
        <taxon>Bacillati</taxon>
        <taxon>Bacillota</taxon>
        <taxon>Clostridia</taxon>
        <taxon>Christensenellales</taxon>
        <taxon>Christensenellaceae</taxon>
        <taxon>Candidatus Borkfalkia</taxon>
    </lineage>
</organism>
<evidence type="ECO:0000256" key="7">
    <source>
        <dbReference type="ARBA" id="ARBA00022827"/>
    </source>
</evidence>
<dbReference type="Proteomes" id="UP000886750">
    <property type="component" value="Unassembled WGS sequence"/>
</dbReference>
<reference evidence="11" key="2">
    <citation type="submission" date="2021-04" db="EMBL/GenBank/DDBJ databases">
        <authorList>
            <person name="Gilroy R."/>
        </authorList>
    </citation>
    <scope>NUCLEOTIDE SEQUENCE</scope>
    <source>
        <strain evidence="11">1345</strain>
    </source>
</reference>
<dbReference type="GO" id="GO:0046872">
    <property type="term" value="F:metal ion binding"/>
    <property type="evidence" value="ECO:0007669"/>
    <property type="project" value="UniProtKB-KW"/>
</dbReference>
<evidence type="ECO:0000256" key="9">
    <source>
        <dbReference type="ARBA" id="ARBA00031306"/>
    </source>
</evidence>
<evidence type="ECO:0000256" key="4">
    <source>
        <dbReference type="ARBA" id="ARBA00022630"/>
    </source>
</evidence>
<reference evidence="11" key="1">
    <citation type="journal article" date="2021" name="PeerJ">
        <title>Extensive microbial diversity within the chicken gut microbiome revealed by metagenomics and culture.</title>
        <authorList>
            <person name="Gilroy R."/>
            <person name="Ravi A."/>
            <person name="Getino M."/>
            <person name="Pursley I."/>
            <person name="Horton D.L."/>
            <person name="Alikhan N.F."/>
            <person name="Baker D."/>
            <person name="Gharbi K."/>
            <person name="Hall N."/>
            <person name="Watson M."/>
            <person name="Adriaenssens E.M."/>
            <person name="Foster-Nyarko E."/>
            <person name="Jarju S."/>
            <person name="Secka A."/>
            <person name="Antonio M."/>
            <person name="Oren A."/>
            <person name="Chaudhuri R.R."/>
            <person name="La Ragione R."/>
            <person name="Hildebrand F."/>
            <person name="Pallen M.J."/>
        </authorList>
    </citation>
    <scope>NUCLEOTIDE SEQUENCE</scope>
    <source>
        <strain evidence="11">1345</strain>
    </source>
</reference>
<dbReference type="PANTHER" id="PTHR30040">
    <property type="entry name" value="THIAMINE BIOSYNTHESIS LIPOPROTEIN APBE"/>
    <property type="match status" value="1"/>
</dbReference>
<keyword evidence="8" id="KW-0460">Magnesium</keyword>
<keyword evidence="6" id="KW-0479">Metal-binding</keyword>
<evidence type="ECO:0000256" key="1">
    <source>
        <dbReference type="ARBA" id="ARBA00001946"/>
    </source>
</evidence>
<dbReference type="AlphaFoldDB" id="A0A9D2CRV2"/>
<protein>
    <recommendedName>
        <fullName evidence="3">FAD:protein FMN transferase</fullName>
        <ecNumber evidence="2">2.7.1.180</ecNumber>
    </recommendedName>
    <alternativeName>
        <fullName evidence="9">Flavin transferase</fullName>
    </alternativeName>
</protein>
<evidence type="ECO:0000256" key="8">
    <source>
        <dbReference type="ARBA" id="ARBA00022842"/>
    </source>
</evidence>
<dbReference type="Gene3D" id="3.10.520.10">
    <property type="entry name" value="ApbE-like domains"/>
    <property type="match status" value="1"/>
</dbReference>
<keyword evidence="7" id="KW-0274">FAD</keyword>
<keyword evidence="5 11" id="KW-0808">Transferase</keyword>
<evidence type="ECO:0000313" key="12">
    <source>
        <dbReference type="Proteomes" id="UP000886750"/>
    </source>
</evidence>
<comment type="caution">
    <text evidence="11">The sequence shown here is derived from an EMBL/GenBank/DDBJ whole genome shotgun (WGS) entry which is preliminary data.</text>
</comment>
<dbReference type="EMBL" id="DXCQ01000025">
    <property type="protein sequence ID" value="HIY96510.1"/>
    <property type="molecule type" value="Genomic_DNA"/>
</dbReference>
<evidence type="ECO:0000256" key="6">
    <source>
        <dbReference type="ARBA" id="ARBA00022723"/>
    </source>
</evidence>
<name>A0A9D2CRV2_9FIRM</name>
<dbReference type="GO" id="GO:0016740">
    <property type="term" value="F:transferase activity"/>
    <property type="evidence" value="ECO:0007669"/>
    <property type="project" value="UniProtKB-KW"/>
</dbReference>
<evidence type="ECO:0000256" key="10">
    <source>
        <dbReference type="ARBA" id="ARBA00048540"/>
    </source>
</evidence>
<dbReference type="SUPFAM" id="SSF143631">
    <property type="entry name" value="ApbE-like"/>
    <property type="match status" value="1"/>
</dbReference>